<evidence type="ECO:0000313" key="2">
    <source>
        <dbReference type="Proteomes" id="UP000236919"/>
    </source>
</evidence>
<dbReference type="PANTHER" id="PTHR43883">
    <property type="entry name" value="SLR0207 PROTEIN"/>
    <property type="match status" value="1"/>
</dbReference>
<proteinExistence type="predicted"/>
<name>A0A2S4LXN8_9HYPH</name>
<dbReference type="Gene3D" id="3.40.50.300">
    <property type="entry name" value="P-loop containing nucleotide triphosphate hydrolases"/>
    <property type="match status" value="1"/>
</dbReference>
<keyword evidence="2" id="KW-1185">Reference proteome</keyword>
<dbReference type="AlphaFoldDB" id="A0A2S4LXN8"/>
<dbReference type="Pfam" id="PF13671">
    <property type="entry name" value="AAA_33"/>
    <property type="match status" value="1"/>
</dbReference>
<dbReference type="InterPro" id="IPR027417">
    <property type="entry name" value="P-loop_NTPase"/>
</dbReference>
<dbReference type="PANTHER" id="PTHR43883:SF1">
    <property type="entry name" value="GLUCONOKINASE"/>
    <property type="match status" value="1"/>
</dbReference>
<dbReference type="RefSeq" id="WP_103720720.1">
    <property type="nucleotide sequence ID" value="NZ_PQFZ01000020.1"/>
</dbReference>
<evidence type="ECO:0000313" key="1">
    <source>
        <dbReference type="EMBL" id="POR47148.1"/>
    </source>
</evidence>
<dbReference type="Gene3D" id="3.90.1200.10">
    <property type="match status" value="1"/>
</dbReference>
<organism evidence="1 2">
    <name type="scientific">Bosea psychrotolerans</name>
    <dbReference type="NCBI Taxonomy" id="1871628"/>
    <lineage>
        <taxon>Bacteria</taxon>
        <taxon>Pseudomonadati</taxon>
        <taxon>Pseudomonadota</taxon>
        <taxon>Alphaproteobacteria</taxon>
        <taxon>Hyphomicrobiales</taxon>
        <taxon>Boseaceae</taxon>
        <taxon>Bosea</taxon>
    </lineage>
</organism>
<dbReference type="InterPro" id="IPR052732">
    <property type="entry name" value="Cell-binding_unc_protein"/>
</dbReference>
<protein>
    <submittedName>
        <fullName evidence="1">Uncharacterized protein</fullName>
    </submittedName>
</protein>
<sequence>MHELDQAETIAFLASPAAFGRKGAGTGTIVTDVSIVLLLGDRALKLKKAARFAHIDLSTPENRFAACQEELRLNWRAAPSIYRAVHRITREPCGSLVLNGSGPLVDAALDMARFDDSQIFDRLAREELLSMTHLESLGRRIAEFHQNAEIVLCEGVSRIETVLADNARALAATRAVPADDVAKAMQACKVALERHGDLLDRRALSGQVRRCHGDLQLRNICLVDGVPTLFDCLEFDPERATTDVLYDLAFVLMDLWHRRLPLHANILFNRYLDASGDELGTALLPLFMAIHAIIRARAAAAEVAETEFDSAWSRAEARSYLALAHDLLAWRPPLLVAIGGYSGSGKSNVAARISHALGPPPGARILSSDRIRKWLFGVAPETPLGPEAHAAPISDLVHATIAERADALTAAGHAVVVDAVFDRASWRDRLAAIASRGHVSFRGLWLDAPADVLMRRVAARRGDPSDATPDVVMGQIARQSVPADWLCICAICEIEAIGATALLAIREPSVLTHYEACPGRLAMSASPVSLSCSRAVLSAASTRSRGIADMAAAVEMTTANEPPTATRSLRCS</sequence>
<gene>
    <name evidence="1" type="ORF">CYD53_12038</name>
</gene>
<accession>A0A2S4LXN8</accession>
<dbReference type="EMBL" id="PQFZ01000020">
    <property type="protein sequence ID" value="POR47148.1"/>
    <property type="molecule type" value="Genomic_DNA"/>
</dbReference>
<reference evidence="1 2" key="1">
    <citation type="submission" date="2018-01" db="EMBL/GenBank/DDBJ databases">
        <title>Genomic Encyclopedia of Type Strains, Phase III (KMG-III): the genomes of soil and plant-associated and newly described type strains.</title>
        <authorList>
            <person name="Whitman W."/>
        </authorList>
    </citation>
    <scope>NUCLEOTIDE SEQUENCE [LARGE SCALE GENOMIC DNA]</scope>
    <source>
        <strain evidence="1 2">1131</strain>
    </source>
</reference>
<dbReference type="SUPFAM" id="SSF52540">
    <property type="entry name" value="P-loop containing nucleoside triphosphate hydrolases"/>
    <property type="match status" value="1"/>
</dbReference>
<dbReference type="OrthoDB" id="9810277at2"/>
<dbReference type="SUPFAM" id="SSF56112">
    <property type="entry name" value="Protein kinase-like (PK-like)"/>
    <property type="match status" value="1"/>
</dbReference>
<dbReference type="InterPro" id="IPR011009">
    <property type="entry name" value="Kinase-like_dom_sf"/>
</dbReference>
<dbReference type="Proteomes" id="UP000236919">
    <property type="component" value="Unassembled WGS sequence"/>
</dbReference>
<comment type="caution">
    <text evidence="1">The sequence shown here is derived from an EMBL/GenBank/DDBJ whole genome shotgun (WGS) entry which is preliminary data.</text>
</comment>